<proteinExistence type="inferred from homology"/>
<dbReference type="RefSeq" id="WP_017740131.1">
    <property type="nucleotide sequence ID" value="NZ_KQ976354.1"/>
</dbReference>
<organism evidence="3 4">
    <name type="scientific">Scytonema hofmannii PCC 7110</name>
    <dbReference type="NCBI Taxonomy" id="128403"/>
    <lineage>
        <taxon>Bacteria</taxon>
        <taxon>Bacillati</taxon>
        <taxon>Cyanobacteriota</taxon>
        <taxon>Cyanophyceae</taxon>
        <taxon>Nostocales</taxon>
        <taxon>Scytonemataceae</taxon>
        <taxon>Scytonema</taxon>
    </lineage>
</organism>
<dbReference type="EMBL" id="ANNX02000025">
    <property type="protein sequence ID" value="KYC41080.1"/>
    <property type="molecule type" value="Genomic_DNA"/>
</dbReference>
<dbReference type="AlphaFoldDB" id="A0A139X8S0"/>
<dbReference type="InterPro" id="IPR006442">
    <property type="entry name" value="Antitoxin_Phd/YefM"/>
</dbReference>
<dbReference type="SUPFAM" id="SSF143120">
    <property type="entry name" value="YefM-like"/>
    <property type="match status" value="1"/>
</dbReference>
<dbReference type="STRING" id="128403.WA1_23470"/>
<keyword evidence="4" id="KW-1185">Reference proteome</keyword>
<comment type="caution">
    <text evidence="3">The sequence shown here is derived from an EMBL/GenBank/DDBJ whole genome shotgun (WGS) entry which is preliminary data.</text>
</comment>
<dbReference type="OrthoDB" id="517402at2"/>
<evidence type="ECO:0000256" key="2">
    <source>
        <dbReference type="RuleBase" id="RU362080"/>
    </source>
</evidence>
<dbReference type="InterPro" id="IPR036165">
    <property type="entry name" value="YefM-like_sf"/>
</dbReference>
<reference evidence="3 4" key="1">
    <citation type="journal article" date="2013" name="Genome Biol. Evol.">
        <title>Genomes of Stigonematalean cyanobacteria (subsection V) and the evolution of oxygenic photosynthesis from prokaryotes to plastids.</title>
        <authorList>
            <person name="Dagan T."/>
            <person name="Roettger M."/>
            <person name="Stucken K."/>
            <person name="Landan G."/>
            <person name="Koch R."/>
            <person name="Major P."/>
            <person name="Gould S.B."/>
            <person name="Goremykin V.V."/>
            <person name="Rippka R."/>
            <person name="Tandeau de Marsac N."/>
            <person name="Gugger M."/>
            <person name="Lockhart P.J."/>
            <person name="Allen J.F."/>
            <person name="Brune I."/>
            <person name="Maus I."/>
            <person name="Puhler A."/>
            <person name="Martin W.F."/>
        </authorList>
    </citation>
    <scope>NUCLEOTIDE SEQUENCE [LARGE SCALE GENOMIC DNA]</scope>
    <source>
        <strain evidence="3 4">PCC 7110</strain>
    </source>
</reference>
<evidence type="ECO:0000256" key="1">
    <source>
        <dbReference type="ARBA" id="ARBA00009981"/>
    </source>
</evidence>
<evidence type="ECO:0000313" key="3">
    <source>
        <dbReference type="EMBL" id="KYC41080.1"/>
    </source>
</evidence>
<dbReference type="Pfam" id="PF02604">
    <property type="entry name" value="PhdYeFM_antitox"/>
    <property type="match status" value="1"/>
</dbReference>
<name>A0A139X8S0_9CYAN</name>
<protein>
    <recommendedName>
        <fullName evidence="2">Antitoxin</fullName>
    </recommendedName>
</protein>
<dbReference type="Gene3D" id="3.40.1620.10">
    <property type="entry name" value="YefM-like domain"/>
    <property type="match status" value="1"/>
</dbReference>
<dbReference type="Proteomes" id="UP000076925">
    <property type="component" value="Unassembled WGS sequence"/>
</dbReference>
<evidence type="ECO:0000313" key="4">
    <source>
        <dbReference type="Proteomes" id="UP000076925"/>
    </source>
</evidence>
<dbReference type="NCBIfam" id="TIGR01552">
    <property type="entry name" value="phd_fam"/>
    <property type="match status" value="1"/>
</dbReference>
<gene>
    <name evidence="3" type="ORF">WA1_23470</name>
</gene>
<accession>A0A139X8S0</accession>
<comment type="function">
    <text evidence="2">Antitoxin component of a type II toxin-antitoxin (TA) system.</text>
</comment>
<comment type="similarity">
    <text evidence="1 2">Belongs to the phD/YefM antitoxin family.</text>
</comment>
<sequence length="92" mass="9959">MKIAPIADVKAQLSAYVEQAQSGPIVITRNGKAVAVLIAPTDDEDLENLLLSRSPRFQKILNQSRQSIQSGKGLSADALWEVVEQNTEEPGT</sequence>